<gene>
    <name evidence="1" type="ORF">MLD38_003892</name>
</gene>
<reference evidence="2" key="1">
    <citation type="journal article" date="2023" name="Front. Plant Sci.">
        <title>Chromosomal-level genome assembly of Melastoma candidum provides insights into trichome evolution.</title>
        <authorList>
            <person name="Zhong Y."/>
            <person name="Wu W."/>
            <person name="Sun C."/>
            <person name="Zou P."/>
            <person name="Liu Y."/>
            <person name="Dai S."/>
            <person name="Zhou R."/>
        </authorList>
    </citation>
    <scope>NUCLEOTIDE SEQUENCE [LARGE SCALE GENOMIC DNA]</scope>
</reference>
<accession>A0ACB9S438</accession>
<organism evidence="1 2">
    <name type="scientific">Melastoma candidum</name>
    <dbReference type="NCBI Taxonomy" id="119954"/>
    <lineage>
        <taxon>Eukaryota</taxon>
        <taxon>Viridiplantae</taxon>
        <taxon>Streptophyta</taxon>
        <taxon>Embryophyta</taxon>
        <taxon>Tracheophyta</taxon>
        <taxon>Spermatophyta</taxon>
        <taxon>Magnoliopsida</taxon>
        <taxon>eudicotyledons</taxon>
        <taxon>Gunneridae</taxon>
        <taxon>Pentapetalae</taxon>
        <taxon>rosids</taxon>
        <taxon>malvids</taxon>
        <taxon>Myrtales</taxon>
        <taxon>Melastomataceae</taxon>
        <taxon>Melastomatoideae</taxon>
        <taxon>Melastomateae</taxon>
        <taxon>Melastoma</taxon>
    </lineage>
</organism>
<evidence type="ECO:0000313" key="1">
    <source>
        <dbReference type="EMBL" id="KAI4385904.1"/>
    </source>
</evidence>
<dbReference type="Proteomes" id="UP001057402">
    <property type="component" value="Chromosome 2"/>
</dbReference>
<keyword evidence="2" id="KW-1185">Reference proteome</keyword>
<evidence type="ECO:0000313" key="2">
    <source>
        <dbReference type="Proteomes" id="UP001057402"/>
    </source>
</evidence>
<comment type="caution">
    <text evidence="1">The sequence shown here is derived from an EMBL/GenBank/DDBJ whole genome shotgun (WGS) entry which is preliminary data.</text>
</comment>
<protein>
    <submittedName>
        <fullName evidence="1">Uncharacterized protein</fullName>
    </submittedName>
</protein>
<name>A0ACB9S438_9MYRT</name>
<sequence>MKKKRMEGRSRYRGDGSSSSSSSKKELAAAATEIKKGPWRAEEDEVLVNHVHEHGPRDWSSLRSKGLLRRTGKSCRLRWVNKLRPNLKNGCKFSADEERIVIEMQAEFGNKWARIATFLPGRTDNDVKNFWSSRQKRLARILRAQASASSSPASASTRVRRKKKELFLPLSHDTPLVDNPSTCAANHRDDSSYSMNNDAVTDDGNLTQPHVFCPDFSNLQLGFHFGIENQGFLPSFDNPIFNPAANGGQFSMDAALFQPPGGCLSTTMEEKFIAEPCIFMEDLPNTTSDRFEHLPSPSRW</sequence>
<dbReference type="EMBL" id="CM042881">
    <property type="protein sequence ID" value="KAI4385904.1"/>
    <property type="molecule type" value="Genomic_DNA"/>
</dbReference>
<proteinExistence type="predicted"/>